<keyword evidence="3" id="KW-1185">Reference proteome</keyword>
<dbReference type="EMBL" id="JAZHOF010000003">
    <property type="protein sequence ID" value="MEJ8571284.1"/>
    <property type="molecule type" value="Genomic_DNA"/>
</dbReference>
<protein>
    <submittedName>
        <fullName evidence="2">Uncharacterized protein</fullName>
    </submittedName>
</protein>
<gene>
    <name evidence="2" type="ORF">V3328_07360</name>
</gene>
<dbReference type="AlphaFoldDB" id="A0AAW9RPG0"/>
<proteinExistence type="predicted"/>
<organism evidence="2 3">
    <name type="scientific">Microbaculum marinum</name>
    <dbReference type="NCBI Taxonomy" id="1764581"/>
    <lineage>
        <taxon>Bacteria</taxon>
        <taxon>Pseudomonadati</taxon>
        <taxon>Pseudomonadota</taxon>
        <taxon>Alphaproteobacteria</taxon>
        <taxon>Hyphomicrobiales</taxon>
        <taxon>Tepidamorphaceae</taxon>
        <taxon>Microbaculum</taxon>
    </lineage>
</organism>
<evidence type="ECO:0000256" key="1">
    <source>
        <dbReference type="SAM" id="Phobius"/>
    </source>
</evidence>
<keyword evidence="1" id="KW-1133">Transmembrane helix</keyword>
<sequence length="59" mass="7037">MAARIVILIVAPIAIAWTIVARVWREVKRIPLYVHCDILEELEQIRRAWRAKSIHPEHW</sequence>
<dbReference type="RefSeq" id="WP_340328987.1">
    <property type="nucleotide sequence ID" value="NZ_JAZHOF010000003.1"/>
</dbReference>
<reference evidence="2 3" key="1">
    <citation type="submission" date="2024-02" db="EMBL/GenBank/DDBJ databases">
        <title>Genome analysis and characterization of Microbaculum marinisediminis sp. nov., isolated from marine sediment.</title>
        <authorList>
            <person name="Du Z.-J."/>
            <person name="Ye Y.-Q."/>
            <person name="Zhang Z.-R."/>
            <person name="Yuan S.-M."/>
            <person name="Zhang X.-Y."/>
        </authorList>
    </citation>
    <scope>NUCLEOTIDE SEQUENCE [LARGE SCALE GENOMIC DNA]</scope>
    <source>
        <strain evidence="2 3">SDUM1044001</strain>
    </source>
</reference>
<keyword evidence="1" id="KW-0472">Membrane</keyword>
<name>A0AAW9RPG0_9HYPH</name>
<dbReference type="Proteomes" id="UP001378188">
    <property type="component" value="Unassembled WGS sequence"/>
</dbReference>
<feature type="transmembrane region" description="Helical" evidence="1">
    <location>
        <begin position="6"/>
        <end position="24"/>
    </location>
</feature>
<keyword evidence="1" id="KW-0812">Transmembrane</keyword>
<comment type="caution">
    <text evidence="2">The sequence shown here is derived from an EMBL/GenBank/DDBJ whole genome shotgun (WGS) entry which is preliminary data.</text>
</comment>
<evidence type="ECO:0000313" key="2">
    <source>
        <dbReference type="EMBL" id="MEJ8571284.1"/>
    </source>
</evidence>
<accession>A0AAW9RPG0</accession>
<evidence type="ECO:0000313" key="3">
    <source>
        <dbReference type="Proteomes" id="UP001378188"/>
    </source>
</evidence>